<accession>A0A059C7P0</accession>
<dbReference type="EMBL" id="KK198757">
    <property type="protein sequence ID" value="KCW74274.1"/>
    <property type="molecule type" value="Genomic_DNA"/>
</dbReference>
<protein>
    <submittedName>
        <fullName evidence="1">Uncharacterized protein</fullName>
    </submittedName>
</protein>
<evidence type="ECO:0000313" key="1">
    <source>
        <dbReference type="EMBL" id="KCW74274.1"/>
    </source>
</evidence>
<name>A0A059C7P0_EUCGR</name>
<proteinExistence type="predicted"/>
<gene>
    <name evidence="1" type="ORF">EUGRSUZ_E02924</name>
</gene>
<sequence length="108" mass="12743">MYTLHPIISLSLACFSLEPRLHLLLSINCHLWKQRKKSYTFQRSSLILQRVTSITCEFTTKHSETKLTKTHRFSVSRTNSTDTSFKFPRNCSTNRIEFKIQLKITLTY</sequence>
<organism evidence="1">
    <name type="scientific">Eucalyptus grandis</name>
    <name type="common">Flooded gum</name>
    <dbReference type="NCBI Taxonomy" id="71139"/>
    <lineage>
        <taxon>Eukaryota</taxon>
        <taxon>Viridiplantae</taxon>
        <taxon>Streptophyta</taxon>
        <taxon>Embryophyta</taxon>
        <taxon>Tracheophyta</taxon>
        <taxon>Spermatophyta</taxon>
        <taxon>Magnoliopsida</taxon>
        <taxon>eudicotyledons</taxon>
        <taxon>Gunneridae</taxon>
        <taxon>Pentapetalae</taxon>
        <taxon>rosids</taxon>
        <taxon>malvids</taxon>
        <taxon>Myrtales</taxon>
        <taxon>Myrtaceae</taxon>
        <taxon>Myrtoideae</taxon>
        <taxon>Eucalypteae</taxon>
        <taxon>Eucalyptus</taxon>
    </lineage>
</organism>
<dbReference type="AlphaFoldDB" id="A0A059C7P0"/>
<dbReference type="InParanoid" id="A0A059C7P0"/>
<reference evidence="1" key="1">
    <citation type="submission" date="2013-07" db="EMBL/GenBank/DDBJ databases">
        <title>The genome of Eucalyptus grandis.</title>
        <authorList>
            <person name="Schmutz J."/>
            <person name="Hayes R."/>
            <person name="Myburg A."/>
            <person name="Tuskan G."/>
            <person name="Grattapaglia D."/>
            <person name="Rokhsar D.S."/>
        </authorList>
    </citation>
    <scope>NUCLEOTIDE SEQUENCE</scope>
    <source>
        <tissue evidence="1">Leaf extractions</tissue>
    </source>
</reference>
<dbReference type="Gramene" id="KCW74274">
    <property type="protein sequence ID" value="KCW74274"/>
    <property type="gene ID" value="EUGRSUZ_E02924"/>
</dbReference>